<dbReference type="PANTHER" id="PTHR43046:SF16">
    <property type="entry name" value="ADP-RIBOSE PYROPHOSPHATASE YJHB-RELATED"/>
    <property type="match status" value="1"/>
</dbReference>
<dbReference type="PRINTS" id="PR00502">
    <property type="entry name" value="NUDIXFAMILY"/>
</dbReference>
<comment type="similarity">
    <text evidence="2 4">Belongs to the Nudix hydrolase family.</text>
</comment>
<evidence type="ECO:0000313" key="6">
    <source>
        <dbReference type="EMBL" id="MBB5893188.1"/>
    </source>
</evidence>
<reference evidence="6 7" key="1">
    <citation type="submission" date="2020-08" db="EMBL/GenBank/DDBJ databases">
        <title>Sequencing the genomes of 1000 actinobacteria strains.</title>
        <authorList>
            <person name="Klenk H.-P."/>
        </authorList>
    </citation>
    <scope>NUCLEOTIDE SEQUENCE [LARGE SCALE GENOMIC DNA]</scope>
    <source>
        <strain evidence="6 7">DSM 43851</strain>
    </source>
</reference>
<accession>A0A7W9KIF5</accession>
<comment type="caution">
    <text evidence="6">The sequence shown here is derived from an EMBL/GenBank/DDBJ whole genome shotgun (WGS) entry which is preliminary data.</text>
</comment>
<dbReference type="Pfam" id="PF00293">
    <property type="entry name" value="NUDIX"/>
    <property type="match status" value="1"/>
</dbReference>
<keyword evidence="7" id="KW-1185">Reference proteome</keyword>
<evidence type="ECO:0000259" key="5">
    <source>
        <dbReference type="PROSITE" id="PS51462"/>
    </source>
</evidence>
<dbReference type="EMBL" id="JACHIR010000001">
    <property type="protein sequence ID" value="MBB5893188.1"/>
    <property type="molecule type" value="Genomic_DNA"/>
</dbReference>
<dbReference type="PROSITE" id="PS00893">
    <property type="entry name" value="NUDIX_BOX"/>
    <property type="match status" value="1"/>
</dbReference>
<comment type="cofactor">
    <cofactor evidence="1">
        <name>Mg(2+)</name>
        <dbReference type="ChEBI" id="CHEBI:18420"/>
    </cofactor>
</comment>
<evidence type="ECO:0000256" key="2">
    <source>
        <dbReference type="ARBA" id="ARBA00005582"/>
    </source>
</evidence>
<evidence type="ECO:0000256" key="4">
    <source>
        <dbReference type="RuleBase" id="RU003476"/>
    </source>
</evidence>
<dbReference type="SUPFAM" id="SSF55811">
    <property type="entry name" value="Nudix"/>
    <property type="match status" value="1"/>
</dbReference>
<evidence type="ECO:0000256" key="3">
    <source>
        <dbReference type="ARBA" id="ARBA00022801"/>
    </source>
</evidence>
<dbReference type="InterPro" id="IPR020084">
    <property type="entry name" value="NUDIX_hydrolase_CS"/>
</dbReference>
<evidence type="ECO:0000313" key="7">
    <source>
        <dbReference type="Proteomes" id="UP000585638"/>
    </source>
</evidence>
<evidence type="ECO:0000256" key="1">
    <source>
        <dbReference type="ARBA" id="ARBA00001946"/>
    </source>
</evidence>
<feature type="domain" description="Nudix hydrolase" evidence="5">
    <location>
        <begin position="17"/>
        <end position="147"/>
    </location>
</feature>
<name>A0A7W9KIF5_9PSEU</name>
<gene>
    <name evidence="6" type="ORF">BJ998_004384</name>
</gene>
<dbReference type="InterPro" id="IPR000086">
    <property type="entry name" value="NUDIX_hydrolase_dom"/>
</dbReference>
<dbReference type="AlphaFoldDB" id="A0A7W9KIF5"/>
<organism evidence="6 7">
    <name type="scientific">Kutzneria kofuensis</name>
    <dbReference type="NCBI Taxonomy" id="103725"/>
    <lineage>
        <taxon>Bacteria</taxon>
        <taxon>Bacillati</taxon>
        <taxon>Actinomycetota</taxon>
        <taxon>Actinomycetes</taxon>
        <taxon>Pseudonocardiales</taxon>
        <taxon>Pseudonocardiaceae</taxon>
        <taxon>Kutzneria</taxon>
    </lineage>
</organism>
<dbReference type="RefSeq" id="WP_184864362.1">
    <property type="nucleotide sequence ID" value="NZ_BAAAWY010000012.1"/>
</dbReference>
<keyword evidence="3 4" id="KW-0378">Hydrolase</keyword>
<sequence length="156" mass="17017">MPKRDYLDDPAAPKANSIVPAASAFVQDEAGRVLMIRRTDNDLWAIPGGGQDVGETIAQTAVRETLEETGIDIEITGLVGIYSNPAHVISYDDGEVRQEFSVCFRARPVGGEPQTSSESREVHWVEPADLDDLNIHPSVRLRIDHGLTGSAAPYYD</sequence>
<dbReference type="PANTHER" id="PTHR43046">
    <property type="entry name" value="GDP-MANNOSE MANNOSYL HYDROLASE"/>
    <property type="match status" value="1"/>
</dbReference>
<dbReference type="Proteomes" id="UP000585638">
    <property type="component" value="Unassembled WGS sequence"/>
</dbReference>
<dbReference type="GO" id="GO:0016787">
    <property type="term" value="F:hydrolase activity"/>
    <property type="evidence" value="ECO:0007669"/>
    <property type="project" value="UniProtKB-KW"/>
</dbReference>
<proteinExistence type="inferred from homology"/>
<dbReference type="Gene3D" id="3.90.79.10">
    <property type="entry name" value="Nucleoside Triphosphate Pyrophosphohydrolase"/>
    <property type="match status" value="1"/>
</dbReference>
<protein>
    <submittedName>
        <fullName evidence="6">8-oxo-dGTP pyrophosphatase MutT (NUDIX family)</fullName>
    </submittedName>
</protein>
<dbReference type="InterPro" id="IPR020476">
    <property type="entry name" value="Nudix_hydrolase"/>
</dbReference>
<dbReference type="InterPro" id="IPR015797">
    <property type="entry name" value="NUDIX_hydrolase-like_dom_sf"/>
</dbReference>
<dbReference type="PROSITE" id="PS51462">
    <property type="entry name" value="NUDIX"/>
    <property type="match status" value="1"/>
</dbReference>